<dbReference type="InterPro" id="IPR019301">
    <property type="entry name" value="Flagellar_prot_FlgJ_N"/>
</dbReference>
<dbReference type="EMBL" id="JAQIOY010000001">
    <property type="protein sequence ID" value="MDA7423316.1"/>
    <property type="molecule type" value="Genomic_DNA"/>
</dbReference>
<evidence type="ECO:0000313" key="2">
    <source>
        <dbReference type="EMBL" id="MDA7423316.1"/>
    </source>
</evidence>
<comment type="caution">
    <text evidence="2">The sequence shown here is derived from an EMBL/GenBank/DDBJ whole genome shotgun (WGS) entry which is preliminary data.</text>
</comment>
<reference evidence="2 3" key="1">
    <citation type="submission" date="2023-01" db="EMBL/GenBank/DDBJ databases">
        <title>Thalassococcus onchidii sp. nov., isolated from a marine invertebrate from the South China Sea.</title>
        <authorList>
            <person name="Xu S."/>
            <person name="Liu Z."/>
            <person name="Xu Y."/>
        </authorList>
    </citation>
    <scope>NUCLEOTIDE SEQUENCE [LARGE SCALE GENOMIC DNA]</scope>
    <source>
        <strain evidence="2 3">KCTC 32084</strain>
    </source>
</reference>
<sequence>MQISSQLPLATQDPDASLRQAARELEANFLAEMLKSTGMGQIPTTFGGGTGESQFQSFLLLEQARQISDAGGIGLAETLFNALKERSDDQ</sequence>
<evidence type="ECO:0000259" key="1">
    <source>
        <dbReference type="Pfam" id="PF10135"/>
    </source>
</evidence>
<name>A0ABT4XMZ3_9RHOB</name>
<gene>
    <name evidence="2" type="ORF">PFY00_01130</name>
</gene>
<feature type="domain" description="Flagellar protein FlgJ N-terminal" evidence="1">
    <location>
        <begin position="44"/>
        <end position="80"/>
    </location>
</feature>
<keyword evidence="3" id="KW-1185">Reference proteome</keyword>
<dbReference type="RefSeq" id="WP_271430679.1">
    <property type="nucleotide sequence ID" value="NZ_JAQIOY010000001.1"/>
</dbReference>
<proteinExistence type="predicted"/>
<organism evidence="2 3">
    <name type="scientific">Thalassococcus lentus</name>
    <dbReference type="NCBI Taxonomy" id="1210524"/>
    <lineage>
        <taxon>Bacteria</taxon>
        <taxon>Pseudomonadati</taxon>
        <taxon>Pseudomonadota</taxon>
        <taxon>Alphaproteobacteria</taxon>
        <taxon>Rhodobacterales</taxon>
        <taxon>Roseobacteraceae</taxon>
        <taxon>Thalassococcus</taxon>
    </lineage>
</organism>
<evidence type="ECO:0000313" key="3">
    <source>
        <dbReference type="Proteomes" id="UP001210720"/>
    </source>
</evidence>
<accession>A0ABT4XMZ3</accession>
<protein>
    <submittedName>
        <fullName evidence="2">Rod-binding protein</fullName>
    </submittedName>
</protein>
<dbReference type="Proteomes" id="UP001210720">
    <property type="component" value="Unassembled WGS sequence"/>
</dbReference>
<dbReference type="Pfam" id="PF10135">
    <property type="entry name" value="Rod-binding"/>
    <property type="match status" value="1"/>
</dbReference>